<dbReference type="Pfam" id="PF13377">
    <property type="entry name" value="Peripla_BP_3"/>
    <property type="match status" value="1"/>
</dbReference>
<name>A0ABX0P592_9BURK</name>
<dbReference type="PANTHER" id="PTHR30146">
    <property type="entry name" value="LACI-RELATED TRANSCRIPTIONAL REPRESSOR"/>
    <property type="match status" value="1"/>
</dbReference>
<comment type="caution">
    <text evidence="5">The sequence shown here is derived from an EMBL/GenBank/DDBJ whole genome shotgun (WGS) entry which is preliminary data.</text>
</comment>
<dbReference type="InterPro" id="IPR010982">
    <property type="entry name" value="Lambda_DNA-bd_dom_sf"/>
</dbReference>
<evidence type="ECO:0000256" key="3">
    <source>
        <dbReference type="ARBA" id="ARBA00023163"/>
    </source>
</evidence>
<evidence type="ECO:0000256" key="2">
    <source>
        <dbReference type="ARBA" id="ARBA00023125"/>
    </source>
</evidence>
<evidence type="ECO:0000259" key="4">
    <source>
        <dbReference type="PROSITE" id="PS50932"/>
    </source>
</evidence>
<dbReference type="CDD" id="cd01392">
    <property type="entry name" value="HTH_LacI"/>
    <property type="match status" value="1"/>
</dbReference>
<evidence type="ECO:0000256" key="1">
    <source>
        <dbReference type="ARBA" id="ARBA00023015"/>
    </source>
</evidence>
<keyword evidence="1" id="KW-0805">Transcription regulation</keyword>
<dbReference type="Gene3D" id="3.40.50.2300">
    <property type="match status" value="2"/>
</dbReference>
<dbReference type="InterPro" id="IPR000843">
    <property type="entry name" value="HTH_LacI"/>
</dbReference>
<dbReference type="RefSeq" id="WP_166855902.1">
    <property type="nucleotide sequence ID" value="NZ_JAAQOM010000001.1"/>
</dbReference>
<dbReference type="Proteomes" id="UP000716322">
    <property type="component" value="Unassembled WGS sequence"/>
</dbReference>
<keyword evidence="6" id="KW-1185">Reference proteome</keyword>
<dbReference type="SUPFAM" id="SSF53822">
    <property type="entry name" value="Periplasmic binding protein-like I"/>
    <property type="match status" value="1"/>
</dbReference>
<dbReference type="PROSITE" id="PS50932">
    <property type="entry name" value="HTH_LACI_2"/>
    <property type="match status" value="1"/>
</dbReference>
<dbReference type="PANTHER" id="PTHR30146:SF147">
    <property type="entry name" value="HTH-TYPE TRANSCRIPTIONAL REGULATOR DEGA"/>
    <property type="match status" value="1"/>
</dbReference>
<protein>
    <submittedName>
        <fullName evidence="5">LacI family transcriptional regulator</fullName>
    </submittedName>
</protein>
<dbReference type="InterPro" id="IPR046335">
    <property type="entry name" value="LacI/GalR-like_sensor"/>
</dbReference>
<organism evidence="5 6">
    <name type="scientific">Telluria antibiotica</name>
    <dbReference type="NCBI Taxonomy" id="2717319"/>
    <lineage>
        <taxon>Bacteria</taxon>
        <taxon>Pseudomonadati</taxon>
        <taxon>Pseudomonadota</taxon>
        <taxon>Betaproteobacteria</taxon>
        <taxon>Burkholderiales</taxon>
        <taxon>Oxalobacteraceae</taxon>
        <taxon>Telluria group</taxon>
        <taxon>Telluria</taxon>
    </lineage>
</organism>
<dbReference type="Gene3D" id="1.10.260.40">
    <property type="entry name" value="lambda repressor-like DNA-binding domains"/>
    <property type="match status" value="1"/>
</dbReference>
<dbReference type="Pfam" id="PF00356">
    <property type="entry name" value="LacI"/>
    <property type="match status" value="1"/>
</dbReference>
<evidence type="ECO:0000313" key="5">
    <source>
        <dbReference type="EMBL" id="NIA52402.1"/>
    </source>
</evidence>
<accession>A0ABX0P592</accession>
<dbReference type="PROSITE" id="PS00356">
    <property type="entry name" value="HTH_LACI_1"/>
    <property type="match status" value="1"/>
</dbReference>
<dbReference type="SMART" id="SM00354">
    <property type="entry name" value="HTH_LACI"/>
    <property type="match status" value="1"/>
</dbReference>
<sequence length="340" mass="36308">MATIKEVAAHAGVTPTTVTNVLRGRGRTGESTRQRVLDAVAHLGYRPNLAARALVERKAPTFALVLTCITNPFYSELMLYVDQAARKHQRYLIVCNTDYEAEKETRFLDEVAGSLSDGVIVANNPGLDVGHLQQIVAQGTPVVLNLWEDPATHPGLPCLAFDGREAGRMATAHLTGLGHRQIGAIIASPKDGIHNLRYLGFRDVIRKARLACPAAAMRFCADTFEGGKAAALDLLSAMPDLTAVFVSNDLAALGVLDAAAQLGRPVPAEISVVSITNIMVSSQSRPALTTVAIPTAAMAARGVELLIEIQERKYDAPPMECVPGLELIVRESTAAPHPRA</sequence>
<evidence type="ECO:0000313" key="6">
    <source>
        <dbReference type="Proteomes" id="UP000716322"/>
    </source>
</evidence>
<proteinExistence type="predicted"/>
<keyword evidence="3" id="KW-0804">Transcription</keyword>
<reference evidence="5 6" key="1">
    <citation type="submission" date="2020-03" db="EMBL/GenBank/DDBJ databases">
        <title>Genome sequence of strain Massilia sp. TW-1.</title>
        <authorList>
            <person name="Chaudhary D.K."/>
        </authorList>
    </citation>
    <scope>NUCLEOTIDE SEQUENCE [LARGE SCALE GENOMIC DNA]</scope>
    <source>
        <strain evidence="5 6">TW-1</strain>
    </source>
</reference>
<feature type="domain" description="HTH lacI-type" evidence="4">
    <location>
        <begin position="2"/>
        <end position="56"/>
    </location>
</feature>
<dbReference type="SUPFAM" id="SSF47413">
    <property type="entry name" value="lambda repressor-like DNA-binding domains"/>
    <property type="match status" value="1"/>
</dbReference>
<dbReference type="CDD" id="cd06267">
    <property type="entry name" value="PBP1_LacI_sugar_binding-like"/>
    <property type="match status" value="1"/>
</dbReference>
<dbReference type="InterPro" id="IPR028082">
    <property type="entry name" value="Peripla_BP_I"/>
</dbReference>
<gene>
    <name evidence="5" type="ORF">HAV22_01870</name>
</gene>
<dbReference type="EMBL" id="JAAQOM010000001">
    <property type="protein sequence ID" value="NIA52402.1"/>
    <property type="molecule type" value="Genomic_DNA"/>
</dbReference>
<keyword evidence="2" id="KW-0238">DNA-binding</keyword>